<name>A0A4Y3TKG2_9PROT</name>
<dbReference type="RefSeq" id="WP_141325377.1">
    <property type="nucleotide sequence ID" value="NZ_BJMU01000005.1"/>
</dbReference>
<accession>A0A4Y3TKG2</accession>
<evidence type="ECO:0000313" key="1">
    <source>
        <dbReference type="EMBL" id="GEB82816.1"/>
    </source>
</evidence>
<organism evidence="1 2">
    <name type="scientific">Acetobacter orleanensis</name>
    <dbReference type="NCBI Taxonomy" id="104099"/>
    <lineage>
        <taxon>Bacteria</taxon>
        <taxon>Pseudomonadati</taxon>
        <taxon>Pseudomonadota</taxon>
        <taxon>Alphaproteobacteria</taxon>
        <taxon>Acetobacterales</taxon>
        <taxon>Acetobacteraceae</taxon>
        <taxon>Acetobacter</taxon>
    </lineage>
</organism>
<keyword evidence="2" id="KW-1185">Reference proteome</keyword>
<evidence type="ECO:0000313" key="2">
    <source>
        <dbReference type="Proteomes" id="UP000317617"/>
    </source>
</evidence>
<dbReference type="OrthoDB" id="9956165at2"/>
<protein>
    <submittedName>
        <fullName evidence="1">Uncharacterized protein</fullName>
    </submittedName>
</protein>
<proteinExistence type="predicted"/>
<dbReference type="Proteomes" id="UP000317617">
    <property type="component" value="Unassembled WGS sequence"/>
</dbReference>
<dbReference type="EMBL" id="BJMU01000005">
    <property type="protein sequence ID" value="GEB82816.1"/>
    <property type="molecule type" value="Genomic_DNA"/>
</dbReference>
<dbReference type="AlphaFoldDB" id="A0A4Y3TKG2"/>
<comment type="caution">
    <text evidence="1">The sequence shown here is derived from an EMBL/GenBank/DDBJ whole genome shotgun (WGS) entry which is preliminary data.</text>
</comment>
<sequence length="65" mass="7520">MAYPTESGSPSPSLSARLHLIPQHHVLPCNLRQCDETGICPDFRRRLMLELSRPWDDLGADWFER</sequence>
<gene>
    <name evidence="1" type="ORF">AOR01nite_12930</name>
</gene>
<reference evidence="1 2" key="1">
    <citation type="submission" date="2019-06" db="EMBL/GenBank/DDBJ databases">
        <title>Whole genome shotgun sequence of Acetobacter orleanensis NBRC 13752.</title>
        <authorList>
            <person name="Hosoyama A."/>
            <person name="Uohara A."/>
            <person name="Ohji S."/>
            <person name="Ichikawa N."/>
        </authorList>
    </citation>
    <scope>NUCLEOTIDE SEQUENCE [LARGE SCALE GENOMIC DNA]</scope>
    <source>
        <strain evidence="1 2">NBRC 13752</strain>
    </source>
</reference>